<proteinExistence type="predicted"/>
<name>K0JPL1_SACES</name>
<dbReference type="AlphaFoldDB" id="K0JPL1"/>
<dbReference type="KEGG" id="sesp:BN6_15670"/>
<evidence type="ECO:0000313" key="2">
    <source>
        <dbReference type="EMBL" id="CCH28890.1"/>
    </source>
</evidence>
<dbReference type="EMBL" id="HE804045">
    <property type="protein sequence ID" value="CCH28890.1"/>
    <property type="molecule type" value="Genomic_DNA"/>
</dbReference>
<keyword evidence="3" id="KW-1185">Reference proteome</keyword>
<sequence length="337" mass="36658">MSNLWAAIPSGHVEALPMHSWIKPLVVLAVCATTVTACGKTDEIGDVAPPLPGENGLPALPGDSEKGGKAPIGHIGFQPPIVPITFTINTKGEISVAVSAEIVTPFGKVKVGVNQRLDEDTVTDEEDRELPPPPADEREVIICPAEQTPTRCDRYTIHTGRKLRVAIDGKVVQHIDTRRQVLFTAPGTRIKVTDDGPAPVTGTPGPARVDIEEFKFHATGQDTEVDLERSRSGYRSDLAYNHISGELKAINGARIGRIENYGVRDLWRNLDAQSLPGEKECGETGDWRESFADGDFTDDLTVACVKTAEGDLGYLVLGRLADRRPPAYRVYSHVWVR</sequence>
<reference evidence="2 3" key="1">
    <citation type="journal article" date="2012" name="BMC Genomics">
        <title>Complete genome sequence of Saccharothrix espanaensis DSM 44229T and comparison to the other completely sequenced Pseudonocardiaceae.</title>
        <authorList>
            <person name="Strobel T."/>
            <person name="Al-Dilaimi A."/>
            <person name="Blom J."/>
            <person name="Gessner A."/>
            <person name="Kalinowski J."/>
            <person name="Luzhetska M."/>
            <person name="Puhler A."/>
            <person name="Szczepanowski R."/>
            <person name="Bechthold A."/>
            <person name="Ruckert C."/>
        </authorList>
    </citation>
    <scope>NUCLEOTIDE SEQUENCE [LARGE SCALE GENOMIC DNA]</scope>
    <source>
        <strain evidence="3">ATCC 51144 / DSM 44229 / JCM 9112 / NBRC 15066 / NRRL 15764</strain>
    </source>
</reference>
<accession>K0JPL1</accession>
<dbReference type="Proteomes" id="UP000006281">
    <property type="component" value="Chromosome"/>
</dbReference>
<feature type="region of interest" description="Disordered" evidence="1">
    <location>
        <begin position="117"/>
        <end position="136"/>
    </location>
</feature>
<evidence type="ECO:0000256" key="1">
    <source>
        <dbReference type="SAM" id="MobiDB-lite"/>
    </source>
</evidence>
<dbReference type="HOGENOM" id="CLU_823585_0_0_11"/>
<protein>
    <submittedName>
        <fullName evidence="2">Uncharacterized protein</fullName>
    </submittedName>
</protein>
<dbReference type="PATRIC" id="fig|1179773.3.peg.1568"/>
<gene>
    <name evidence="2" type="ordered locus">BN6_15670</name>
</gene>
<evidence type="ECO:0000313" key="3">
    <source>
        <dbReference type="Proteomes" id="UP000006281"/>
    </source>
</evidence>
<dbReference type="STRING" id="1179773.BN6_15670"/>
<organism evidence="2 3">
    <name type="scientific">Saccharothrix espanaensis (strain ATCC 51144 / DSM 44229 / JCM 9112 / NBRC 15066 / NRRL 15764)</name>
    <dbReference type="NCBI Taxonomy" id="1179773"/>
    <lineage>
        <taxon>Bacteria</taxon>
        <taxon>Bacillati</taxon>
        <taxon>Actinomycetota</taxon>
        <taxon>Actinomycetes</taxon>
        <taxon>Pseudonocardiales</taxon>
        <taxon>Pseudonocardiaceae</taxon>
        <taxon>Saccharothrix</taxon>
    </lineage>
</organism>